<dbReference type="RefSeq" id="XP_033442660.1">
    <property type="nucleotide sequence ID" value="XM_033589723.1"/>
</dbReference>
<dbReference type="Proteomes" id="UP000800082">
    <property type="component" value="Unassembled WGS sequence"/>
</dbReference>
<gene>
    <name evidence="2" type="ORF">M421DRAFT_366828</name>
</gene>
<protein>
    <recommendedName>
        <fullName evidence="4">Secreted protein</fullName>
    </recommendedName>
</protein>
<keyword evidence="1" id="KW-0732">Signal</keyword>
<dbReference type="EMBL" id="ML979027">
    <property type="protein sequence ID" value="KAF1922407.1"/>
    <property type="molecule type" value="Genomic_DNA"/>
</dbReference>
<evidence type="ECO:0000313" key="2">
    <source>
        <dbReference type="EMBL" id="KAF1922407.1"/>
    </source>
</evidence>
<evidence type="ECO:0000256" key="1">
    <source>
        <dbReference type="SAM" id="SignalP"/>
    </source>
</evidence>
<dbReference type="AlphaFoldDB" id="A0A6A5R9A7"/>
<reference evidence="2" key="1">
    <citation type="journal article" date="2020" name="Stud. Mycol.">
        <title>101 Dothideomycetes genomes: a test case for predicting lifestyles and emergence of pathogens.</title>
        <authorList>
            <person name="Haridas S."/>
            <person name="Albert R."/>
            <person name="Binder M."/>
            <person name="Bloem J."/>
            <person name="Labutti K."/>
            <person name="Salamov A."/>
            <person name="Andreopoulos B."/>
            <person name="Baker S."/>
            <person name="Barry K."/>
            <person name="Bills G."/>
            <person name="Bluhm B."/>
            <person name="Cannon C."/>
            <person name="Castanera R."/>
            <person name="Culley D."/>
            <person name="Daum C."/>
            <person name="Ezra D."/>
            <person name="Gonzalez J."/>
            <person name="Henrissat B."/>
            <person name="Kuo A."/>
            <person name="Liang C."/>
            <person name="Lipzen A."/>
            <person name="Lutzoni F."/>
            <person name="Magnuson J."/>
            <person name="Mondo S."/>
            <person name="Nolan M."/>
            <person name="Ohm R."/>
            <person name="Pangilinan J."/>
            <person name="Park H.-J."/>
            <person name="Ramirez L."/>
            <person name="Alfaro M."/>
            <person name="Sun H."/>
            <person name="Tritt A."/>
            <person name="Yoshinaga Y."/>
            <person name="Zwiers L.-H."/>
            <person name="Turgeon B."/>
            <person name="Goodwin S."/>
            <person name="Spatafora J."/>
            <person name="Crous P."/>
            <person name="Grigoriev I."/>
        </authorList>
    </citation>
    <scope>NUCLEOTIDE SEQUENCE</scope>
    <source>
        <strain evidence="2">CBS 183.55</strain>
    </source>
</reference>
<sequence>MIIAAILLFLLLAFWTVLSLCCSQDWFASKMPTATFLGSISRHMIERSRMMIYCSTTEARRFRRSWSSST</sequence>
<keyword evidence="3" id="KW-1185">Reference proteome</keyword>
<organism evidence="2 3">
    <name type="scientific">Didymella exigua CBS 183.55</name>
    <dbReference type="NCBI Taxonomy" id="1150837"/>
    <lineage>
        <taxon>Eukaryota</taxon>
        <taxon>Fungi</taxon>
        <taxon>Dikarya</taxon>
        <taxon>Ascomycota</taxon>
        <taxon>Pezizomycotina</taxon>
        <taxon>Dothideomycetes</taxon>
        <taxon>Pleosporomycetidae</taxon>
        <taxon>Pleosporales</taxon>
        <taxon>Pleosporineae</taxon>
        <taxon>Didymellaceae</taxon>
        <taxon>Didymella</taxon>
    </lineage>
</organism>
<accession>A0A6A5R9A7</accession>
<proteinExistence type="predicted"/>
<feature type="chain" id="PRO_5025418414" description="Secreted protein" evidence="1">
    <location>
        <begin position="20"/>
        <end position="70"/>
    </location>
</feature>
<evidence type="ECO:0000313" key="3">
    <source>
        <dbReference type="Proteomes" id="UP000800082"/>
    </source>
</evidence>
<feature type="signal peptide" evidence="1">
    <location>
        <begin position="1"/>
        <end position="19"/>
    </location>
</feature>
<name>A0A6A5R9A7_9PLEO</name>
<dbReference type="GeneID" id="54347371"/>
<evidence type="ECO:0008006" key="4">
    <source>
        <dbReference type="Google" id="ProtNLM"/>
    </source>
</evidence>